<proteinExistence type="predicted"/>
<dbReference type="GO" id="GO:0046938">
    <property type="term" value="P:phytochelatin biosynthetic process"/>
    <property type="evidence" value="ECO:0007669"/>
    <property type="project" value="InterPro"/>
</dbReference>
<keyword evidence="3 6" id="KW-0808">Transferase</keyword>
<dbReference type="InterPro" id="IPR038765">
    <property type="entry name" value="Papain-like_cys_pep_sf"/>
</dbReference>
<dbReference type="EC" id="2.3.2.15" evidence="1"/>
<dbReference type="GO" id="GO:0016756">
    <property type="term" value="F:glutathione gamma-glutamylcysteinyltransferase activity"/>
    <property type="evidence" value="ECO:0007669"/>
    <property type="project" value="UniProtKB-EC"/>
</dbReference>
<dbReference type="PROSITE" id="PS51443">
    <property type="entry name" value="PCS"/>
    <property type="match status" value="1"/>
</dbReference>
<dbReference type="AlphaFoldDB" id="A0A2A4YKL0"/>
<evidence type="ECO:0000256" key="4">
    <source>
        <dbReference type="ARBA" id="ARBA00022723"/>
    </source>
</evidence>
<evidence type="ECO:0000256" key="3">
    <source>
        <dbReference type="ARBA" id="ARBA00022679"/>
    </source>
</evidence>
<organism evidence="6 7">
    <name type="scientific">Aerophobetes bacterium</name>
    <dbReference type="NCBI Taxonomy" id="2030807"/>
    <lineage>
        <taxon>Bacteria</taxon>
        <taxon>Candidatus Aerophobota</taxon>
    </lineage>
</organism>
<dbReference type="SUPFAM" id="SSF54001">
    <property type="entry name" value="Cysteine proteinases"/>
    <property type="match status" value="1"/>
</dbReference>
<dbReference type="Pfam" id="PF05023">
    <property type="entry name" value="Phytochelatin"/>
    <property type="match status" value="1"/>
</dbReference>
<protein>
    <recommendedName>
        <fullName evidence="1">glutathione gamma-glutamylcysteinyltransferase</fullName>
        <ecNumber evidence="1">2.3.2.15</ecNumber>
    </recommendedName>
</protein>
<feature type="domain" description="Peptidase C83" evidence="5">
    <location>
        <begin position="13"/>
        <end position="237"/>
    </location>
</feature>
<evidence type="ECO:0000313" key="6">
    <source>
        <dbReference type="EMBL" id="PCI95231.1"/>
    </source>
</evidence>
<dbReference type="PANTHER" id="PTHR33447:SF20">
    <property type="entry name" value="GLUTATHIONE GAMMA-GLUTAMYLCYSTEINYLTRANSFERASE"/>
    <property type="match status" value="1"/>
</dbReference>
<sequence>MVFMNYYALSALLITAPISNHLLTDETTSPTYFNTEEGQNLLLGSNHRCDFWHLIQYYDTQKTYAHCSVASSVMVLNALDIEKPKEEKYRCYSLFTQDNFFTDKVKAVVDPEDVARRGMSVDEITKSLNSFDTVKAGAFYTSDLSVDKFRDLLKTTLRDKSTFIIVNYLRTAIGQTGGGHFSPVGAYNEKEDKVLILDVSRYRYAPAWVKTETLYKAMGVIEGDDSSPRGFVMVSKH</sequence>
<evidence type="ECO:0000313" key="7">
    <source>
        <dbReference type="Proteomes" id="UP000217838"/>
    </source>
</evidence>
<keyword evidence="4" id="KW-0479">Metal-binding</keyword>
<evidence type="ECO:0000256" key="2">
    <source>
        <dbReference type="ARBA" id="ARBA00022539"/>
    </source>
</evidence>
<evidence type="ECO:0000256" key="1">
    <source>
        <dbReference type="ARBA" id="ARBA00012468"/>
    </source>
</evidence>
<dbReference type="Gene3D" id="3.90.70.30">
    <property type="entry name" value="Phytochelatin synthase, N-terminal domain"/>
    <property type="match status" value="1"/>
</dbReference>
<dbReference type="GO" id="GO:0010038">
    <property type="term" value="P:response to metal ion"/>
    <property type="evidence" value="ECO:0007669"/>
    <property type="project" value="InterPro"/>
</dbReference>
<dbReference type="InterPro" id="IPR038156">
    <property type="entry name" value="PCS_N_sf"/>
</dbReference>
<dbReference type="InterPro" id="IPR040409">
    <property type="entry name" value="PCS-like"/>
</dbReference>
<dbReference type="InterPro" id="IPR007719">
    <property type="entry name" value="PCS_N"/>
</dbReference>
<reference evidence="7" key="1">
    <citation type="submission" date="2017-08" db="EMBL/GenBank/DDBJ databases">
        <title>A dynamic microbial community with high functional redundancy inhabits the cold, oxic subseafloor aquifer.</title>
        <authorList>
            <person name="Tully B.J."/>
            <person name="Wheat C.G."/>
            <person name="Glazer B.T."/>
            <person name="Huber J.A."/>
        </authorList>
    </citation>
    <scope>NUCLEOTIDE SEQUENCE [LARGE SCALE GENOMIC DNA]</scope>
</reference>
<dbReference type="GO" id="GO:0046872">
    <property type="term" value="F:metal ion binding"/>
    <property type="evidence" value="ECO:0007669"/>
    <property type="project" value="UniProtKB-KW"/>
</dbReference>
<keyword evidence="2" id="KW-0104">Cadmium</keyword>
<name>A0A2A4YKL0_UNCAE</name>
<comment type="caution">
    <text evidence="6">The sequence shown here is derived from an EMBL/GenBank/DDBJ whole genome shotgun (WGS) entry which is preliminary data.</text>
</comment>
<dbReference type="EMBL" id="NVUU01000025">
    <property type="protein sequence ID" value="PCI95231.1"/>
    <property type="molecule type" value="Genomic_DNA"/>
</dbReference>
<accession>A0A2A4YKL0</accession>
<gene>
    <name evidence="6" type="ORF">COB11_02720</name>
</gene>
<dbReference type="PANTHER" id="PTHR33447">
    <property type="entry name" value="GLUTATHIONE GAMMA-GLUTAMYLCYSTEINYLTRANSFERASE"/>
    <property type="match status" value="1"/>
</dbReference>
<evidence type="ECO:0000259" key="5">
    <source>
        <dbReference type="PROSITE" id="PS51443"/>
    </source>
</evidence>
<dbReference type="Proteomes" id="UP000217838">
    <property type="component" value="Unassembled WGS sequence"/>
</dbReference>